<protein>
    <submittedName>
        <fullName evidence="3">MFS transporter</fullName>
    </submittedName>
</protein>
<dbReference type="Gene3D" id="3.40.190.10">
    <property type="entry name" value="Periplasmic binding protein-like II"/>
    <property type="match status" value="1"/>
</dbReference>
<dbReference type="RefSeq" id="WP_188897743.1">
    <property type="nucleotide sequence ID" value="NZ_BMKS01000001.1"/>
</dbReference>
<dbReference type="CDD" id="cd13578">
    <property type="entry name" value="PBP2_Bug27"/>
    <property type="match status" value="1"/>
</dbReference>
<dbReference type="InterPro" id="IPR005064">
    <property type="entry name" value="BUG"/>
</dbReference>
<dbReference type="InterPro" id="IPR042100">
    <property type="entry name" value="Bug_dom1"/>
</dbReference>
<dbReference type="PANTHER" id="PTHR42928:SF5">
    <property type="entry name" value="BLR1237 PROTEIN"/>
    <property type="match status" value="1"/>
</dbReference>
<feature type="signal peptide" evidence="2">
    <location>
        <begin position="1"/>
        <end position="25"/>
    </location>
</feature>
<dbReference type="EMBL" id="BMKS01000001">
    <property type="protein sequence ID" value="GGG18379.1"/>
    <property type="molecule type" value="Genomic_DNA"/>
</dbReference>
<evidence type="ECO:0000313" key="4">
    <source>
        <dbReference type="Proteomes" id="UP000597507"/>
    </source>
</evidence>
<dbReference type="Pfam" id="PF03401">
    <property type="entry name" value="TctC"/>
    <property type="match status" value="1"/>
</dbReference>
<dbReference type="AlphaFoldDB" id="A0A8J2Z7K3"/>
<keyword evidence="2" id="KW-0732">Signal</keyword>
<feature type="chain" id="PRO_5035310147" evidence="2">
    <location>
        <begin position="26"/>
        <end position="324"/>
    </location>
</feature>
<dbReference type="PIRSF" id="PIRSF017082">
    <property type="entry name" value="YflP"/>
    <property type="match status" value="1"/>
</dbReference>
<dbReference type="SUPFAM" id="SSF53850">
    <property type="entry name" value="Periplasmic binding protein-like II"/>
    <property type="match status" value="1"/>
</dbReference>
<accession>A0A8J2Z7K3</accession>
<dbReference type="Proteomes" id="UP000597507">
    <property type="component" value="Unassembled WGS sequence"/>
</dbReference>
<dbReference type="Gene3D" id="3.40.190.150">
    <property type="entry name" value="Bordetella uptake gene, domain 1"/>
    <property type="match status" value="1"/>
</dbReference>
<gene>
    <name evidence="3" type="ORF">GCM10010964_03260</name>
</gene>
<keyword evidence="4" id="KW-1185">Reference proteome</keyword>
<evidence type="ECO:0000313" key="3">
    <source>
        <dbReference type="EMBL" id="GGG18379.1"/>
    </source>
</evidence>
<name>A0A8J2Z7K3_9PROT</name>
<proteinExistence type="inferred from homology"/>
<evidence type="ECO:0000256" key="2">
    <source>
        <dbReference type="SAM" id="SignalP"/>
    </source>
</evidence>
<evidence type="ECO:0000256" key="1">
    <source>
        <dbReference type="ARBA" id="ARBA00006987"/>
    </source>
</evidence>
<organism evidence="3 4">
    <name type="scientific">Caldovatus sediminis</name>
    <dbReference type="NCBI Taxonomy" id="2041189"/>
    <lineage>
        <taxon>Bacteria</taxon>
        <taxon>Pseudomonadati</taxon>
        <taxon>Pseudomonadota</taxon>
        <taxon>Alphaproteobacteria</taxon>
        <taxon>Acetobacterales</taxon>
        <taxon>Roseomonadaceae</taxon>
        <taxon>Caldovatus</taxon>
    </lineage>
</organism>
<comment type="caution">
    <text evidence="3">The sequence shown here is derived from an EMBL/GenBank/DDBJ whole genome shotgun (WGS) entry which is preliminary data.</text>
</comment>
<dbReference type="PANTHER" id="PTHR42928">
    <property type="entry name" value="TRICARBOXYLATE-BINDING PROTEIN"/>
    <property type="match status" value="1"/>
</dbReference>
<sequence length="324" mass="34272">MKRQSLLRGALALPGLAAAAGAARAEEYPSGPIRIVVPYAAGGIADVLARLVGARLEANWRNPVVVENRPGANGTIAQQFVARARPDGHTLLLGNTGTQVVNRFLYRNLPFDLEKDFQPIGLIASTPMLLVVAPSHPANSVAELVAMARAAPGRMNFGSAGNGSASHLALAMLASKAGIEIAHIPYRGTSAILPDLVGGRLQAYFDVPITALGPIRAGTIKPLGIASLQRQPALPDVPAIAETIPGFEIASWLGLFAPAGLPPERTQKLNRELRAILAEPDFRRQLVEQGNEVLPNTPEEFDAFIRREATRIAEVVAAAGIRAE</sequence>
<comment type="similarity">
    <text evidence="1">Belongs to the UPF0065 (bug) family.</text>
</comment>
<reference evidence="3 4" key="1">
    <citation type="journal article" date="2014" name="Int. J. Syst. Evol. Microbiol.">
        <title>Complete genome sequence of Corynebacterium casei LMG S-19264T (=DSM 44701T), isolated from a smear-ripened cheese.</title>
        <authorList>
            <consortium name="US DOE Joint Genome Institute (JGI-PGF)"/>
            <person name="Walter F."/>
            <person name="Albersmeier A."/>
            <person name="Kalinowski J."/>
            <person name="Ruckert C."/>
        </authorList>
    </citation>
    <scope>NUCLEOTIDE SEQUENCE [LARGE SCALE GENOMIC DNA]</scope>
    <source>
        <strain evidence="3 4">CGMCC 1.16330</strain>
    </source>
</reference>